<proteinExistence type="predicted"/>
<dbReference type="SUPFAM" id="SSF47323">
    <property type="entry name" value="Anticodon-binding domain of a subclass of class I aminoacyl-tRNA synthetases"/>
    <property type="match status" value="1"/>
</dbReference>
<dbReference type="AlphaFoldDB" id="A0A150FTJ0"/>
<dbReference type="InterPro" id="IPR013155">
    <property type="entry name" value="M/V/L/I-tRNA-synth_anticd-bd"/>
</dbReference>
<dbReference type="PANTHER" id="PTHR42780:SF1">
    <property type="entry name" value="ISOLEUCINE--TRNA LIGASE, CYTOPLASMIC"/>
    <property type="match status" value="1"/>
</dbReference>
<keyword evidence="9" id="KW-1185">Reference proteome</keyword>
<dbReference type="GO" id="GO:0004822">
    <property type="term" value="F:isoleucine-tRNA ligase activity"/>
    <property type="evidence" value="ECO:0007669"/>
    <property type="project" value="InterPro"/>
</dbReference>
<dbReference type="InterPro" id="IPR009080">
    <property type="entry name" value="tRNAsynth_Ia_anticodon-bd"/>
</dbReference>
<evidence type="ECO:0000259" key="7">
    <source>
        <dbReference type="Pfam" id="PF08264"/>
    </source>
</evidence>
<evidence type="ECO:0000256" key="5">
    <source>
        <dbReference type="ARBA" id="ARBA00023146"/>
    </source>
</evidence>
<dbReference type="Pfam" id="PF00133">
    <property type="entry name" value="tRNA-synt_1"/>
    <property type="match status" value="1"/>
</dbReference>
<evidence type="ECO:0000259" key="6">
    <source>
        <dbReference type="Pfam" id="PF00133"/>
    </source>
</evidence>
<gene>
    <name evidence="8" type="ORF">GPECTOR_1309g555</name>
</gene>
<keyword evidence="3" id="KW-0067">ATP-binding</keyword>
<dbReference type="InterPro" id="IPR002300">
    <property type="entry name" value="aa-tRNA-synth_Ia"/>
</dbReference>
<dbReference type="Pfam" id="PF08264">
    <property type="entry name" value="Anticodon_1"/>
    <property type="match status" value="1"/>
</dbReference>
<keyword evidence="4" id="KW-0648">Protein biosynthesis</keyword>
<dbReference type="EMBL" id="LSYV01001303">
    <property type="protein sequence ID" value="KXZ40919.1"/>
    <property type="molecule type" value="Genomic_DNA"/>
</dbReference>
<feature type="domain" description="Methionyl/Valyl/Leucyl/Isoleucyl-tRNA synthetase anticodon-binding" evidence="7">
    <location>
        <begin position="93"/>
        <end position="167"/>
    </location>
</feature>
<dbReference type="Gene3D" id="3.40.50.620">
    <property type="entry name" value="HUPs"/>
    <property type="match status" value="1"/>
</dbReference>
<keyword evidence="1" id="KW-0436">Ligase</keyword>
<dbReference type="STRING" id="33097.A0A150FTJ0"/>
<evidence type="ECO:0000313" key="8">
    <source>
        <dbReference type="EMBL" id="KXZ40919.1"/>
    </source>
</evidence>
<evidence type="ECO:0000256" key="3">
    <source>
        <dbReference type="ARBA" id="ARBA00022840"/>
    </source>
</evidence>
<dbReference type="GO" id="GO:0006428">
    <property type="term" value="P:isoleucyl-tRNA aminoacylation"/>
    <property type="evidence" value="ECO:0007669"/>
    <property type="project" value="TreeGrafter"/>
</dbReference>
<evidence type="ECO:0000256" key="1">
    <source>
        <dbReference type="ARBA" id="ARBA00022598"/>
    </source>
</evidence>
<dbReference type="GO" id="GO:0005524">
    <property type="term" value="F:ATP binding"/>
    <property type="evidence" value="ECO:0007669"/>
    <property type="project" value="UniProtKB-KW"/>
</dbReference>
<dbReference type="SUPFAM" id="SSF52374">
    <property type="entry name" value="Nucleotidylyl transferase"/>
    <property type="match status" value="1"/>
</dbReference>
<evidence type="ECO:0000313" key="9">
    <source>
        <dbReference type="Proteomes" id="UP000075714"/>
    </source>
</evidence>
<feature type="domain" description="Aminoacyl-tRNA synthetase class Ia" evidence="6">
    <location>
        <begin position="1"/>
        <end position="38"/>
    </location>
</feature>
<dbReference type="InterPro" id="IPR023586">
    <property type="entry name" value="Ile-tRNA-ligase_type2"/>
</dbReference>
<evidence type="ECO:0000256" key="4">
    <source>
        <dbReference type="ARBA" id="ARBA00022917"/>
    </source>
</evidence>
<name>A0A150FTJ0_GONPE</name>
<comment type="caution">
    <text evidence="8">The sequence shown here is derived from an EMBL/GenBank/DDBJ whole genome shotgun (WGS) entry which is preliminary data.</text>
</comment>
<sequence>MSKRLKNYPDPTEVVDKYGADALRLYLINSPVVRAETLRFKEEGVFAVVKDVFLPWYNAYRFLIQNILRLEMETGSRFTPTPPERLAPTNVLDRWIGAASRSLVAYVAQEMGAYRLYTVVPYLVKFIESLTNVYVRYNRKGLKGAKGLEDTTTCLSCLFNVLLDVCKVR</sequence>
<organism evidence="8 9">
    <name type="scientific">Gonium pectorale</name>
    <name type="common">Green alga</name>
    <dbReference type="NCBI Taxonomy" id="33097"/>
    <lineage>
        <taxon>Eukaryota</taxon>
        <taxon>Viridiplantae</taxon>
        <taxon>Chlorophyta</taxon>
        <taxon>core chlorophytes</taxon>
        <taxon>Chlorophyceae</taxon>
        <taxon>CS clade</taxon>
        <taxon>Chlamydomonadales</taxon>
        <taxon>Volvocaceae</taxon>
        <taxon>Gonium</taxon>
    </lineage>
</organism>
<dbReference type="PANTHER" id="PTHR42780">
    <property type="entry name" value="SOLEUCYL-TRNA SYNTHETASE"/>
    <property type="match status" value="1"/>
</dbReference>
<keyword evidence="2" id="KW-0547">Nucleotide-binding</keyword>
<reference evidence="9" key="1">
    <citation type="journal article" date="2016" name="Nat. Commun.">
        <title>The Gonium pectorale genome demonstrates co-option of cell cycle regulation during the evolution of multicellularity.</title>
        <authorList>
            <person name="Hanschen E.R."/>
            <person name="Marriage T.N."/>
            <person name="Ferris P.J."/>
            <person name="Hamaji T."/>
            <person name="Toyoda A."/>
            <person name="Fujiyama A."/>
            <person name="Neme R."/>
            <person name="Noguchi H."/>
            <person name="Minakuchi Y."/>
            <person name="Suzuki M."/>
            <person name="Kawai-Toyooka H."/>
            <person name="Smith D.R."/>
            <person name="Sparks H."/>
            <person name="Anderson J."/>
            <person name="Bakaric R."/>
            <person name="Luria V."/>
            <person name="Karger A."/>
            <person name="Kirschner M.W."/>
            <person name="Durand P.M."/>
            <person name="Michod R.E."/>
            <person name="Nozaki H."/>
            <person name="Olson B.J."/>
        </authorList>
    </citation>
    <scope>NUCLEOTIDE SEQUENCE [LARGE SCALE GENOMIC DNA]</scope>
    <source>
        <strain evidence="9">NIES-2863</strain>
    </source>
</reference>
<dbReference type="OrthoDB" id="1706657at2759"/>
<dbReference type="Proteomes" id="UP000075714">
    <property type="component" value="Unassembled WGS sequence"/>
</dbReference>
<dbReference type="InterPro" id="IPR014729">
    <property type="entry name" value="Rossmann-like_a/b/a_fold"/>
</dbReference>
<keyword evidence="5" id="KW-0030">Aminoacyl-tRNA synthetase</keyword>
<dbReference type="Gene3D" id="1.10.730.10">
    <property type="entry name" value="Isoleucyl-tRNA Synthetase, Domain 1"/>
    <property type="match status" value="1"/>
</dbReference>
<evidence type="ECO:0000256" key="2">
    <source>
        <dbReference type="ARBA" id="ARBA00022741"/>
    </source>
</evidence>
<accession>A0A150FTJ0</accession>
<protein>
    <submittedName>
        <fullName evidence="8">Uncharacterized protein</fullName>
    </submittedName>
</protein>